<evidence type="ECO:0000313" key="3">
    <source>
        <dbReference type="Proteomes" id="UP000054563"/>
    </source>
</evidence>
<feature type="compositionally biased region" description="Basic and acidic residues" evidence="1">
    <location>
        <begin position="1"/>
        <end position="20"/>
    </location>
</feature>
<dbReference type="EMBL" id="DS017019">
    <property type="protein sequence ID" value="KMU90159.1"/>
    <property type="molecule type" value="Genomic_DNA"/>
</dbReference>
<proteinExistence type="predicted"/>
<gene>
    <name evidence="2" type="ORF">CIHG_07969</name>
</gene>
<name>A0A0J8S1D0_COCIT</name>
<dbReference type="AlphaFoldDB" id="A0A0J8S1D0"/>
<dbReference type="Proteomes" id="UP000054563">
    <property type="component" value="Unassembled WGS sequence"/>
</dbReference>
<reference evidence="3" key="1">
    <citation type="journal article" date="2010" name="Genome Res.">
        <title>Population genomic sequencing of Coccidioides fungi reveals recent hybridization and transposon control.</title>
        <authorList>
            <person name="Neafsey D.E."/>
            <person name="Barker B.M."/>
            <person name="Sharpton T.J."/>
            <person name="Stajich J.E."/>
            <person name="Park D.J."/>
            <person name="Whiston E."/>
            <person name="Hung C.-Y."/>
            <person name="McMahan C."/>
            <person name="White J."/>
            <person name="Sykes S."/>
            <person name="Heiman D."/>
            <person name="Young S."/>
            <person name="Zeng Q."/>
            <person name="Abouelleil A."/>
            <person name="Aftuck L."/>
            <person name="Bessette D."/>
            <person name="Brown A."/>
            <person name="FitzGerald M."/>
            <person name="Lui A."/>
            <person name="Macdonald J.P."/>
            <person name="Priest M."/>
            <person name="Orbach M.J."/>
            <person name="Galgiani J.N."/>
            <person name="Kirkland T.N."/>
            <person name="Cole G.T."/>
            <person name="Birren B.W."/>
            <person name="Henn M.R."/>
            <person name="Taylor J.W."/>
            <person name="Rounsley S.D."/>
        </authorList>
    </citation>
    <scope>NUCLEOTIDE SEQUENCE [LARGE SCALE GENOMIC DNA]</scope>
    <source>
        <strain evidence="3">H538.4</strain>
    </source>
</reference>
<dbReference type="VEuPathDB" id="FungiDB:CIHG_07969"/>
<evidence type="ECO:0000313" key="2">
    <source>
        <dbReference type="EMBL" id="KMU90159.1"/>
    </source>
</evidence>
<accession>A0A0J8S1D0</accession>
<feature type="region of interest" description="Disordered" evidence="1">
    <location>
        <begin position="1"/>
        <end position="45"/>
    </location>
</feature>
<sequence length="207" mass="23976">MGIRINDEKVEDQKIKKNREVGSIGSSTSIGDYSNKKKHSSSNSESKSTLSLIKLTSVLVNQMNQSENKNNFALEVQIFCSLLPDPDTSGKSDRSKLKDLDNWVDVCLDKYYSEKKCVVFNCKFDDHIRSRIMSFSVGEWLTNEKIEKLKIRFELTSWEKKFFISVLYKCEEVLVWLFKDLCGVHSECLPPQVIKTKSYEAWQTKTY</sequence>
<organism evidence="2 3">
    <name type="scientific">Coccidioides immitis H538.4</name>
    <dbReference type="NCBI Taxonomy" id="396776"/>
    <lineage>
        <taxon>Eukaryota</taxon>
        <taxon>Fungi</taxon>
        <taxon>Dikarya</taxon>
        <taxon>Ascomycota</taxon>
        <taxon>Pezizomycotina</taxon>
        <taxon>Eurotiomycetes</taxon>
        <taxon>Eurotiomycetidae</taxon>
        <taxon>Onygenales</taxon>
        <taxon>Onygenaceae</taxon>
        <taxon>Coccidioides</taxon>
    </lineage>
</organism>
<protein>
    <submittedName>
        <fullName evidence="2">Uncharacterized protein</fullName>
    </submittedName>
</protein>
<evidence type="ECO:0000256" key="1">
    <source>
        <dbReference type="SAM" id="MobiDB-lite"/>
    </source>
</evidence>